<proteinExistence type="predicted"/>
<feature type="region of interest" description="Disordered" evidence="1">
    <location>
        <begin position="341"/>
        <end position="364"/>
    </location>
</feature>
<evidence type="ECO:0000259" key="2">
    <source>
        <dbReference type="Pfam" id="PF02470"/>
    </source>
</evidence>
<dbReference type="InterPro" id="IPR003399">
    <property type="entry name" value="Mce/MlaD"/>
</dbReference>
<dbReference type="InterPro" id="IPR005693">
    <property type="entry name" value="Mce"/>
</dbReference>
<feature type="domain" description="Mammalian cell entry C-terminal" evidence="3">
    <location>
        <begin position="118"/>
        <end position="333"/>
    </location>
</feature>
<dbReference type="Proteomes" id="UP000035425">
    <property type="component" value="Unassembled WGS sequence"/>
</dbReference>
<dbReference type="NCBIfam" id="TIGR00996">
    <property type="entry name" value="Mtu_fam_mce"/>
    <property type="match status" value="1"/>
</dbReference>
<comment type="caution">
    <text evidence="4">The sequence shown here is derived from an EMBL/GenBank/DDBJ whole genome shotgun (WGS) entry which is preliminary data.</text>
</comment>
<dbReference type="Pfam" id="PF02470">
    <property type="entry name" value="MlaD"/>
    <property type="match status" value="1"/>
</dbReference>
<protein>
    <submittedName>
        <fullName evidence="4">Mammalian cell entry protein</fullName>
    </submittedName>
</protein>
<dbReference type="InterPro" id="IPR052336">
    <property type="entry name" value="MlaD_Phospholipid_Transporter"/>
</dbReference>
<reference evidence="4 5" key="1">
    <citation type="submission" date="2014-12" db="EMBL/GenBank/DDBJ databases">
        <title>Frankia sp. BMG5.1 draft genome.</title>
        <authorList>
            <person name="Gtari M."/>
            <person name="Ghodhbane-Gtari F."/>
            <person name="Nouioui I."/>
            <person name="Ktari A."/>
            <person name="Hezbri K."/>
            <person name="Mimouni W."/>
            <person name="Sbissi I."/>
            <person name="Ayari A."/>
            <person name="Yamanaka T."/>
            <person name="Normand P."/>
            <person name="Tisa L.S."/>
            <person name="Boudabous A."/>
        </authorList>
    </citation>
    <scope>NUCLEOTIDE SEQUENCE [LARGE SCALE GENOMIC DNA]</scope>
    <source>
        <strain evidence="4 5">BMG5.1</strain>
    </source>
</reference>
<feature type="domain" description="Mce/MlaD" evidence="2">
    <location>
        <begin position="37"/>
        <end position="113"/>
    </location>
</feature>
<dbReference type="Pfam" id="PF11887">
    <property type="entry name" value="Mce4_CUP1"/>
    <property type="match status" value="1"/>
</dbReference>
<evidence type="ECO:0000259" key="3">
    <source>
        <dbReference type="Pfam" id="PF11887"/>
    </source>
</evidence>
<dbReference type="EMBL" id="JWIO01000004">
    <property type="protein sequence ID" value="KLL12549.1"/>
    <property type="molecule type" value="Genomic_DNA"/>
</dbReference>
<dbReference type="PANTHER" id="PTHR33371">
    <property type="entry name" value="INTERMEMBRANE PHOSPHOLIPID TRANSPORT SYSTEM BINDING PROTEIN MLAD-RELATED"/>
    <property type="match status" value="1"/>
</dbReference>
<gene>
    <name evidence="4" type="ORF">FrCorBMG51_03900</name>
</gene>
<evidence type="ECO:0000256" key="1">
    <source>
        <dbReference type="SAM" id="MobiDB-lite"/>
    </source>
</evidence>
<keyword evidence="5" id="KW-1185">Reference proteome</keyword>
<dbReference type="PANTHER" id="PTHR33371:SF17">
    <property type="entry name" value="MCE-FAMILY PROTEIN MCE1B"/>
    <property type="match status" value="1"/>
</dbReference>
<evidence type="ECO:0000313" key="5">
    <source>
        <dbReference type="Proteomes" id="UP000035425"/>
    </source>
</evidence>
<feature type="compositionally biased region" description="Basic and acidic residues" evidence="1">
    <location>
        <begin position="351"/>
        <end position="364"/>
    </location>
</feature>
<sequence length="364" mass="38659">MAITGPLIKSAIFLVTTLLVLGFISIELGQRFGLDDTRRYSGVFSDSSGLRPGQTVRIAGVKVGTVHDVKVQDSARSVVTFDVDASRQIPRNARLAIRYLNLTGDRFLEIREGDGPSAPLAKNGMIPIGQTAPALDLDVLLAGFNPLFEGLAPDQINSLSTEIVSVFQGQGGTIDSLLKRAASLTNTLADRDVVIGQLVDNLNTVLGTLDQHGPQLKGTIDRLQTLVSGLANDRGRLGDSLAGSNQLVTSLSDLLVKVRGPLRDTVTQLDRAASQANAGEADINAALSMLPGAYLRIGRVGARGSTYGLYVCSLRLKLTGPNGQPFYTPYIGPAPNADRCKFGTAPLETPAQREQKQKLSGDAR</sequence>
<organism evidence="4 5">
    <name type="scientific">Protofrankia coriariae</name>
    <dbReference type="NCBI Taxonomy" id="1562887"/>
    <lineage>
        <taxon>Bacteria</taxon>
        <taxon>Bacillati</taxon>
        <taxon>Actinomycetota</taxon>
        <taxon>Actinomycetes</taxon>
        <taxon>Frankiales</taxon>
        <taxon>Frankiaceae</taxon>
        <taxon>Protofrankia</taxon>
    </lineage>
</organism>
<accession>A0ABR5F748</accession>
<name>A0ABR5F748_9ACTN</name>
<evidence type="ECO:0000313" key="4">
    <source>
        <dbReference type="EMBL" id="KLL12549.1"/>
    </source>
</evidence>
<dbReference type="InterPro" id="IPR024516">
    <property type="entry name" value="Mce_C"/>
</dbReference>